<sequence length="101" mass="11781">MEVYYYMIEATPYSDNPEKETFESAFINCWVHSTDIETALTKAKAYIHEEGWSVKKIEEQFIANRNLYEGSPELIDSLECFDHALKEGVSAIFYGWPNEQE</sequence>
<proteinExistence type="predicted"/>
<keyword evidence="2" id="KW-1185">Reference proteome</keyword>
<organism evidence="1 2">
    <name type="scientific">Planomicrobium stackebrandtii</name>
    <dbReference type="NCBI Taxonomy" id="253160"/>
    <lineage>
        <taxon>Bacteria</taxon>
        <taxon>Bacillati</taxon>
        <taxon>Bacillota</taxon>
        <taxon>Bacilli</taxon>
        <taxon>Bacillales</taxon>
        <taxon>Caryophanaceae</taxon>
        <taxon>Planomicrobium</taxon>
    </lineage>
</organism>
<protein>
    <submittedName>
        <fullName evidence="1">Uncharacterized protein</fullName>
    </submittedName>
</protein>
<evidence type="ECO:0000313" key="2">
    <source>
        <dbReference type="Proteomes" id="UP001241988"/>
    </source>
</evidence>
<comment type="caution">
    <text evidence="1">The sequence shown here is derived from an EMBL/GenBank/DDBJ whole genome shotgun (WGS) entry which is preliminary data.</text>
</comment>
<accession>A0ABU0GPH1</accession>
<gene>
    <name evidence="1" type="ORF">QOZ98_000088</name>
</gene>
<dbReference type="RefSeq" id="WP_308785588.1">
    <property type="nucleotide sequence ID" value="NZ_JAUSWB010000001.1"/>
</dbReference>
<name>A0ABU0GPH1_9BACL</name>
<evidence type="ECO:0000313" key="1">
    <source>
        <dbReference type="EMBL" id="MDQ0427263.1"/>
    </source>
</evidence>
<dbReference type="EMBL" id="JAUSWB010000001">
    <property type="protein sequence ID" value="MDQ0427263.1"/>
    <property type="molecule type" value="Genomic_DNA"/>
</dbReference>
<dbReference type="Proteomes" id="UP001241988">
    <property type="component" value="Unassembled WGS sequence"/>
</dbReference>
<reference evidence="1 2" key="1">
    <citation type="submission" date="2023-07" db="EMBL/GenBank/DDBJ databases">
        <title>Genomic Encyclopedia of Type Strains, Phase IV (KMG-IV): sequencing the most valuable type-strain genomes for metagenomic binning, comparative biology and taxonomic classification.</title>
        <authorList>
            <person name="Goeker M."/>
        </authorList>
    </citation>
    <scope>NUCLEOTIDE SEQUENCE [LARGE SCALE GENOMIC DNA]</scope>
    <source>
        <strain evidence="1 2">DSM 16419</strain>
    </source>
</reference>